<reference evidence="1" key="1">
    <citation type="submission" date="2018-11" db="EMBL/GenBank/DDBJ databases">
        <authorList>
            <consortium name="Pathogen Informatics"/>
        </authorList>
    </citation>
    <scope>NUCLEOTIDE SEQUENCE</scope>
</reference>
<dbReference type="AlphaFoldDB" id="A0A3S5AYJ8"/>
<sequence length="166" mass="18069">MKVPEEVDLGAFWPQQLSLVVYDEAGRVEQSGLVEAETVCPVCLFGEMGSKGFYAAHSTNQNWAMGNGRSDGRSVGGSVFSTRTTFLSVCLSLCLYACMHVCVCLLTDGLAREGGDETPGLLTVLEARVGRVQPMLDGQGMAEAEACGSSRRSRGWRWRRPRKWNG</sequence>
<evidence type="ECO:0000313" key="2">
    <source>
        <dbReference type="Proteomes" id="UP000784294"/>
    </source>
</evidence>
<proteinExistence type="predicted"/>
<evidence type="ECO:0000313" key="1">
    <source>
        <dbReference type="EMBL" id="VEL35472.1"/>
    </source>
</evidence>
<protein>
    <submittedName>
        <fullName evidence="1">Uncharacterized protein</fullName>
    </submittedName>
</protein>
<name>A0A3S5AYJ8_9PLAT</name>
<comment type="caution">
    <text evidence="1">The sequence shown here is derived from an EMBL/GenBank/DDBJ whole genome shotgun (WGS) entry which is preliminary data.</text>
</comment>
<accession>A0A3S5AYJ8</accession>
<dbReference type="EMBL" id="CAAALY010249919">
    <property type="protein sequence ID" value="VEL35472.1"/>
    <property type="molecule type" value="Genomic_DNA"/>
</dbReference>
<keyword evidence="2" id="KW-1185">Reference proteome</keyword>
<organism evidence="1 2">
    <name type="scientific">Protopolystoma xenopodis</name>
    <dbReference type="NCBI Taxonomy" id="117903"/>
    <lineage>
        <taxon>Eukaryota</taxon>
        <taxon>Metazoa</taxon>
        <taxon>Spiralia</taxon>
        <taxon>Lophotrochozoa</taxon>
        <taxon>Platyhelminthes</taxon>
        <taxon>Monogenea</taxon>
        <taxon>Polyopisthocotylea</taxon>
        <taxon>Polystomatidea</taxon>
        <taxon>Polystomatidae</taxon>
        <taxon>Protopolystoma</taxon>
    </lineage>
</organism>
<gene>
    <name evidence="1" type="ORF">PXEA_LOCUS28912</name>
</gene>
<dbReference type="Proteomes" id="UP000784294">
    <property type="component" value="Unassembled WGS sequence"/>
</dbReference>